<dbReference type="PIRSF" id="PIRSF006806">
    <property type="entry name" value="FTHF_cligase"/>
    <property type="match status" value="1"/>
</dbReference>
<dbReference type="GO" id="GO:0030272">
    <property type="term" value="F:5-formyltetrahydrofolate cyclo-ligase activity"/>
    <property type="evidence" value="ECO:0007669"/>
    <property type="project" value="UniProtKB-EC"/>
</dbReference>
<proteinExistence type="inferred from homology"/>
<keyword evidence="4" id="KW-0479">Metal-binding</keyword>
<keyword evidence="6" id="KW-1185">Reference proteome</keyword>
<dbReference type="PANTHER" id="PTHR23407:SF1">
    <property type="entry name" value="5-FORMYLTETRAHYDROFOLATE CYCLO-LIGASE"/>
    <property type="match status" value="1"/>
</dbReference>
<comment type="catalytic activity">
    <reaction evidence="4">
        <text>(6S)-5-formyl-5,6,7,8-tetrahydrofolate + ATP = (6R)-5,10-methenyltetrahydrofolate + ADP + phosphate</text>
        <dbReference type="Rhea" id="RHEA:10488"/>
        <dbReference type="ChEBI" id="CHEBI:30616"/>
        <dbReference type="ChEBI" id="CHEBI:43474"/>
        <dbReference type="ChEBI" id="CHEBI:57455"/>
        <dbReference type="ChEBI" id="CHEBI:57457"/>
        <dbReference type="ChEBI" id="CHEBI:456216"/>
        <dbReference type="EC" id="6.3.3.2"/>
    </reaction>
</comment>
<organism evidence="5 6">
    <name type="scientific">Campylobacter lanienae</name>
    <dbReference type="NCBI Taxonomy" id="75658"/>
    <lineage>
        <taxon>Bacteria</taxon>
        <taxon>Pseudomonadati</taxon>
        <taxon>Campylobacterota</taxon>
        <taxon>Epsilonproteobacteria</taxon>
        <taxon>Campylobacterales</taxon>
        <taxon>Campylobacteraceae</taxon>
        <taxon>Campylobacter</taxon>
    </lineage>
</organism>
<name>A0ABY3G7F7_9BACT</name>
<sequence length="210" mass="24843">MMIKFDKEKYRKIAKTALKKESKRLASCYKNRLNFDILKLIKLYKVKNLLIFIPMATEPNLIKLRRKISKNCTIFVPFMVDKSLKMVKLRLPFFVSKFGIREAMDSNAYKKDIDMAIVPVIAMDTKMARVGHGAGFYDRFFANLGYRPVVVFVSIKDMYIDDKICDKHDICADFYITPTKKYIKKVCYDRDVVNRARRFDFRSWRRVANI</sequence>
<dbReference type="EMBL" id="VOAV01000027">
    <property type="protein sequence ID" value="TWO28282.1"/>
    <property type="molecule type" value="Genomic_DNA"/>
</dbReference>
<dbReference type="NCBIfam" id="TIGR02727">
    <property type="entry name" value="MTHFS_bact"/>
    <property type="match status" value="1"/>
</dbReference>
<evidence type="ECO:0000256" key="4">
    <source>
        <dbReference type="RuleBase" id="RU361279"/>
    </source>
</evidence>
<keyword evidence="5" id="KW-0436">Ligase</keyword>
<evidence type="ECO:0000313" key="6">
    <source>
        <dbReference type="Proteomes" id="UP000321599"/>
    </source>
</evidence>
<keyword evidence="3 4" id="KW-0067">ATP-binding</keyword>
<comment type="caution">
    <text evidence="5">The sequence shown here is derived from an EMBL/GenBank/DDBJ whole genome shotgun (WGS) entry which is preliminary data.</text>
</comment>
<dbReference type="Proteomes" id="UP000321599">
    <property type="component" value="Unassembled WGS sequence"/>
</dbReference>
<evidence type="ECO:0000256" key="1">
    <source>
        <dbReference type="ARBA" id="ARBA00010638"/>
    </source>
</evidence>
<keyword evidence="2 4" id="KW-0547">Nucleotide-binding</keyword>
<dbReference type="InterPro" id="IPR037171">
    <property type="entry name" value="NagB/RpiA_transferase-like"/>
</dbReference>
<dbReference type="Pfam" id="PF01812">
    <property type="entry name" value="5-FTHF_cyc-lig"/>
    <property type="match status" value="1"/>
</dbReference>
<evidence type="ECO:0000256" key="3">
    <source>
        <dbReference type="ARBA" id="ARBA00022840"/>
    </source>
</evidence>
<evidence type="ECO:0000313" key="5">
    <source>
        <dbReference type="EMBL" id="TWO28282.1"/>
    </source>
</evidence>
<dbReference type="SUPFAM" id="SSF100950">
    <property type="entry name" value="NagB/RpiA/CoA transferase-like"/>
    <property type="match status" value="1"/>
</dbReference>
<dbReference type="InterPro" id="IPR024185">
    <property type="entry name" value="FTHF_cligase-like_sf"/>
</dbReference>
<dbReference type="InterPro" id="IPR002698">
    <property type="entry name" value="FTHF_cligase"/>
</dbReference>
<gene>
    <name evidence="5" type="ORF">XK09_06030</name>
</gene>
<comment type="cofactor">
    <cofactor evidence="4">
        <name>Mg(2+)</name>
        <dbReference type="ChEBI" id="CHEBI:18420"/>
    </cofactor>
</comment>
<evidence type="ECO:0000256" key="2">
    <source>
        <dbReference type="ARBA" id="ARBA00022741"/>
    </source>
</evidence>
<dbReference type="EC" id="6.3.3.2" evidence="4"/>
<protein>
    <recommendedName>
        <fullName evidence="4">5-formyltetrahydrofolate cyclo-ligase</fullName>
        <ecNumber evidence="4">6.3.3.2</ecNumber>
    </recommendedName>
</protein>
<comment type="similarity">
    <text evidence="1 4">Belongs to the 5-formyltetrahydrofolate cyclo-ligase family.</text>
</comment>
<keyword evidence="4" id="KW-0460">Magnesium</keyword>
<dbReference type="PANTHER" id="PTHR23407">
    <property type="entry name" value="ATPASE INHIBITOR/5-FORMYLTETRAHYDROFOLATE CYCLO-LIGASE"/>
    <property type="match status" value="1"/>
</dbReference>
<dbReference type="Gene3D" id="3.40.50.10420">
    <property type="entry name" value="NagB/RpiA/CoA transferase-like"/>
    <property type="match status" value="1"/>
</dbReference>
<accession>A0ABY3G7F7</accession>
<reference evidence="5 6" key="1">
    <citation type="submission" date="2019-07" db="EMBL/GenBank/DDBJ databases">
        <title>Rapid identification of Enteric Bacteria from Whole Genome Sequences (WGS) using Average Nucleotide Identity (ANI).</title>
        <authorList>
            <person name="Lane C."/>
        </authorList>
    </citation>
    <scope>NUCLEOTIDE SEQUENCE [LARGE SCALE GENOMIC DNA]</scope>
    <source>
        <strain evidence="5 6">2013D-9588</strain>
    </source>
</reference>